<dbReference type="PANTHER" id="PTHR47663:SF2">
    <property type="entry name" value="ARABINOLYTIC TRANSCRIPTIONAL ACTIVATOR ARAR-RELATED"/>
    <property type="match status" value="1"/>
</dbReference>
<gene>
    <name evidence="9" type="ORF">BJY01DRAFT_253873</name>
</gene>
<reference evidence="9 10" key="1">
    <citation type="submission" date="2024-07" db="EMBL/GenBank/DDBJ databases">
        <title>Section-level genome sequencing and comparative genomics of Aspergillus sections Usti and Cavernicolus.</title>
        <authorList>
            <consortium name="Lawrence Berkeley National Laboratory"/>
            <person name="Nybo J.L."/>
            <person name="Vesth T.C."/>
            <person name="Theobald S."/>
            <person name="Frisvad J.C."/>
            <person name="Larsen T.O."/>
            <person name="Kjaerboelling I."/>
            <person name="Rothschild-Mancinelli K."/>
            <person name="Lyhne E.K."/>
            <person name="Kogle M.E."/>
            <person name="Barry K."/>
            <person name="Clum A."/>
            <person name="Na H."/>
            <person name="Ledsgaard L."/>
            <person name="Lin J."/>
            <person name="Lipzen A."/>
            <person name="Kuo A."/>
            <person name="Riley R."/>
            <person name="Mondo S."/>
            <person name="Labutti K."/>
            <person name="Haridas S."/>
            <person name="Pangalinan J."/>
            <person name="Salamov A.A."/>
            <person name="Simmons B.A."/>
            <person name="Magnuson J.K."/>
            <person name="Chen J."/>
            <person name="Drula E."/>
            <person name="Henrissat B."/>
            <person name="Wiebenga A."/>
            <person name="Lubbers R.J."/>
            <person name="Gomes A.C."/>
            <person name="Makela M.R."/>
            <person name="Stajich J."/>
            <person name="Grigoriev I.V."/>
            <person name="Mortensen U.H."/>
            <person name="De Vries R.P."/>
            <person name="Baker S.E."/>
            <person name="Andersen M.R."/>
        </authorList>
    </citation>
    <scope>NUCLEOTIDE SEQUENCE [LARGE SCALE GENOMIC DNA]</scope>
    <source>
        <strain evidence="9 10">CBS 123904</strain>
    </source>
</reference>
<dbReference type="SMART" id="SM00066">
    <property type="entry name" value="GAL4"/>
    <property type="match status" value="1"/>
</dbReference>
<evidence type="ECO:0000259" key="8">
    <source>
        <dbReference type="PROSITE" id="PS50048"/>
    </source>
</evidence>
<proteinExistence type="predicted"/>
<protein>
    <submittedName>
        <fullName evidence="9">Fungal-specific transcription factor domain-containing protein</fullName>
    </submittedName>
</protein>
<evidence type="ECO:0000313" key="10">
    <source>
        <dbReference type="Proteomes" id="UP001610446"/>
    </source>
</evidence>
<dbReference type="Proteomes" id="UP001610446">
    <property type="component" value="Unassembled WGS sequence"/>
</dbReference>
<dbReference type="SMART" id="SM00906">
    <property type="entry name" value="Fungal_trans"/>
    <property type="match status" value="1"/>
</dbReference>
<evidence type="ECO:0000256" key="5">
    <source>
        <dbReference type="ARBA" id="ARBA00023163"/>
    </source>
</evidence>
<feature type="compositionally biased region" description="Low complexity" evidence="7">
    <location>
        <begin position="109"/>
        <end position="128"/>
    </location>
</feature>
<feature type="compositionally biased region" description="Polar residues" evidence="7">
    <location>
        <begin position="9"/>
        <end position="22"/>
    </location>
</feature>
<keyword evidence="10" id="KW-1185">Reference proteome</keyword>
<comment type="caution">
    <text evidence="9">The sequence shown here is derived from an EMBL/GenBank/DDBJ whole genome shotgun (WGS) entry which is preliminary data.</text>
</comment>
<keyword evidence="1" id="KW-0479">Metal-binding</keyword>
<dbReference type="CDD" id="cd12148">
    <property type="entry name" value="fungal_TF_MHR"/>
    <property type="match status" value="1"/>
</dbReference>
<dbReference type="SUPFAM" id="SSF57701">
    <property type="entry name" value="Zn2/Cys6 DNA-binding domain"/>
    <property type="match status" value="1"/>
</dbReference>
<keyword evidence="6" id="KW-0539">Nucleus</keyword>
<evidence type="ECO:0000256" key="2">
    <source>
        <dbReference type="ARBA" id="ARBA00022833"/>
    </source>
</evidence>
<dbReference type="CDD" id="cd00067">
    <property type="entry name" value="GAL4"/>
    <property type="match status" value="1"/>
</dbReference>
<keyword evidence="2" id="KW-0862">Zinc</keyword>
<dbReference type="InterPro" id="IPR001138">
    <property type="entry name" value="Zn2Cys6_DnaBD"/>
</dbReference>
<dbReference type="InterPro" id="IPR007219">
    <property type="entry name" value="XnlR_reg_dom"/>
</dbReference>
<evidence type="ECO:0000313" key="9">
    <source>
        <dbReference type="EMBL" id="KAL2832360.1"/>
    </source>
</evidence>
<dbReference type="EMBL" id="JBFXLU010000261">
    <property type="protein sequence ID" value="KAL2832360.1"/>
    <property type="molecule type" value="Genomic_DNA"/>
</dbReference>
<feature type="region of interest" description="Disordered" evidence="7">
    <location>
        <begin position="72"/>
        <end position="128"/>
    </location>
</feature>
<dbReference type="InterPro" id="IPR036864">
    <property type="entry name" value="Zn2-C6_fun-type_DNA-bd_sf"/>
</dbReference>
<dbReference type="Gene3D" id="4.10.240.10">
    <property type="entry name" value="Zn(2)-C6 fungal-type DNA-binding domain"/>
    <property type="match status" value="1"/>
</dbReference>
<sequence>MGKELPTSPEESPSQEGASPSPKQRRTRSRVACDACHSQHARCDLVFPCSRCLRKGIQCGCRRELRKRGRIPKRMPHLDDGTLGGKGDADNSEITPPEAQFMISPAPSDPRSPGSSQQSSSHSNEVSVLSSSSVECPQSLGDMVWPIQGSKKDVKMDDPFIFQHSSADYVDLLIGTALEGGSFPLEPFTPTGFQEYSSPRHAESETEFTATLSQTMSSLRYPVLRPLLPFIEPHIPGELACGLLDLYFTSAFPEHMHPVCHHIHCYVVRKASFLETRDPRPTSPALLASMLWVAASDDRAFCLPISPHYRKQIGQFLYSLVVHLLKPLPYTPSEGPRKTASGNPTFPFTDFTSPLFLAHPPSMTNNERGIELHAGTIDDVIAYIHIASIFSASEQKALSMRWWYAAFALARELKLNQEIKPAPVIDIQNNCFSGMDTFPDDFLSNQRILNCACNDSTTHITEEQREERRRVWWLLYIMDRHLALCDNRPLILLDSECSDLLLPLDESAWQAGEIHSNSRNFTGPQCLVSGHRNMRREFPDFTCHDQSIFGFFLPLMVIMGQVVDLSQMKTHPILGAGTLGKETLQAHRDQVLLQLSIYEASLGEFIARASSVEDALPPWGPHQPTAHSQSQIYWISHTVAAYASYYVHVLHILLTESWDPVTLTDDKVSRTSSLSFASAISRALKAAESVNLILKFDPDISFMPDFFGVQLLQGGFHFLLIIERLQDKADEAFLGACEVMIRATESCLVTLNTEYQRNFCQVMRSAVAQARGRPVNFCEIQRRHRAILALHRWTGTGTGLAL</sequence>
<evidence type="ECO:0000256" key="4">
    <source>
        <dbReference type="ARBA" id="ARBA00023125"/>
    </source>
</evidence>
<keyword evidence="3" id="KW-0805">Transcription regulation</keyword>
<keyword evidence="4" id="KW-0238">DNA-binding</keyword>
<feature type="domain" description="Zn(2)-C6 fungal-type" evidence="8">
    <location>
        <begin position="32"/>
        <end position="59"/>
    </location>
</feature>
<dbReference type="PROSITE" id="PS00463">
    <property type="entry name" value="ZN2_CY6_FUNGAL_1"/>
    <property type="match status" value="1"/>
</dbReference>
<name>A0ABR4IX63_9EURO</name>
<keyword evidence="5" id="KW-0804">Transcription</keyword>
<evidence type="ECO:0000256" key="7">
    <source>
        <dbReference type="SAM" id="MobiDB-lite"/>
    </source>
</evidence>
<dbReference type="Pfam" id="PF00172">
    <property type="entry name" value="Zn_clus"/>
    <property type="match status" value="1"/>
</dbReference>
<evidence type="ECO:0000256" key="6">
    <source>
        <dbReference type="ARBA" id="ARBA00023242"/>
    </source>
</evidence>
<organism evidence="9 10">
    <name type="scientific">Aspergillus pseudoustus</name>
    <dbReference type="NCBI Taxonomy" id="1810923"/>
    <lineage>
        <taxon>Eukaryota</taxon>
        <taxon>Fungi</taxon>
        <taxon>Dikarya</taxon>
        <taxon>Ascomycota</taxon>
        <taxon>Pezizomycotina</taxon>
        <taxon>Eurotiomycetes</taxon>
        <taxon>Eurotiomycetidae</taxon>
        <taxon>Eurotiales</taxon>
        <taxon>Aspergillaceae</taxon>
        <taxon>Aspergillus</taxon>
        <taxon>Aspergillus subgen. Nidulantes</taxon>
    </lineage>
</organism>
<dbReference type="Pfam" id="PF04082">
    <property type="entry name" value="Fungal_trans"/>
    <property type="match status" value="1"/>
</dbReference>
<evidence type="ECO:0000256" key="3">
    <source>
        <dbReference type="ARBA" id="ARBA00023015"/>
    </source>
</evidence>
<accession>A0ABR4IX63</accession>
<evidence type="ECO:0000256" key="1">
    <source>
        <dbReference type="ARBA" id="ARBA00022723"/>
    </source>
</evidence>
<feature type="region of interest" description="Disordered" evidence="7">
    <location>
        <begin position="1"/>
        <end position="26"/>
    </location>
</feature>
<dbReference type="InterPro" id="IPR051439">
    <property type="entry name" value="XlnR/Xlr1"/>
</dbReference>
<dbReference type="PANTHER" id="PTHR47663">
    <property type="entry name" value="XYLANOLYTIC TRANSCRIPTIONAL ACTIVATOR XLNR-RELATED"/>
    <property type="match status" value="1"/>
</dbReference>
<dbReference type="PROSITE" id="PS50048">
    <property type="entry name" value="ZN2_CY6_FUNGAL_2"/>
    <property type="match status" value="1"/>
</dbReference>